<evidence type="ECO:0000256" key="1">
    <source>
        <dbReference type="SAM" id="MobiDB-lite"/>
    </source>
</evidence>
<dbReference type="EMBL" id="BDIP01000679">
    <property type="protein sequence ID" value="GIQ82385.1"/>
    <property type="molecule type" value="Genomic_DNA"/>
</dbReference>
<name>A0A9K3CU00_9EUKA</name>
<dbReference type="SUPFAM" id="SSF52540">
    <property type="entry name" value="P-loop containing nucleoside triphosphate hydrolases"/>
    <property type="match status" value="1"/>
</dbReference>
<feature type="domain" description="ABC transporter" evidence="3">
    <location>
        <begin position="389"/>
        <end position="495"/>
    </location>
</feature>
<dbReference type="Proteomes" id="UP000265618">
    <property type="component" value="Unassembled WGS sequence"/>
</dbReference>
<reference evidence="4 5" key="1">
    <citation type="journal article" date="2018" name="PLoS ONE">
        <title>The draft genome of Kipferlia bialata reveals reductive genome evolution in fornicate parasites.</title>
        <authorList>
            <person name="Tanifuji G."/>
            <person name="Takabayashi S."/>
            <person name="Kume K."/>
            <person name="Takagi M."/>
            <person name="Nakayama T."/>
            <person name="Kamikawa R."/>
            <person name="Inagaki Y."/>
            <person name="Hashimoto T."/>
        </authorList>
    </citation>
    <scope>NUCLEOTIDE SEQUENCE [LARGE SCALE GENOMIC DNA]</scope>
    <source>
        <strain evidence="4">NY0173</strain>
    </source>
</reference>
<dbReference type="GO" id="GO:0016887">
    <property type="term" value="F:ATP hydrolysis activity"/>
    <property type="evidence" value="ECO:0007669"/>
    <property type="project" value="InterPro"/>
</dbReference>
<dbReference type="OrthoDB" id="8061355at2759"/>
<feature type="transmembrane region" description="Helical" evidence="2">
    <location>
        <begin position="135"/>
        <end position="157"/>
    </location>
</feature>
<feature type="transmembrane region" description="Helical" evidence="2">
    <location>
        <begin position="101"/>
        <end position="123"/>
    </location>
</feature>
<accession>A0A9K3CU00</accession>
<dbReference type="Gene3D" id="3.40.50.300">
    <property type="entry name" value="P-loop containing nucleotide triphosphate hydrolases"/>
    <property type="match status" value="2"/>
</dbReference>
<evidence type="ECO:0000256" key="2">
    <source>
        <dbReference type="SAM" id="Phobius"/>
    </source>
</evidence>
<feature type="transmembrane region" description="Helical" evidence="2">
    <location>
        <begin position="71"/>
        <end position="89"/>
    </location>
</feature>
<gene>
    <name evidence="4" type="ORF">KIPB_003512</name>
</gene>
<dbReference type="GO" id="GO:0005524">
    <property type="term" value="F:ATP binding"/>
    <property type="evidence" value="ECO:0007669"/>
    <property type="project" value="InterPro"/>
</dbReference>
<keyword evidence="2" id="KW-0812">Transmembrane</keyword>
<keyword evidence="2" id="KW-1133">Transmembrane helix</keyword>
<evidence type="ECO:0000313" key="4">
    <source>
        <dbReference type="EMBL" id="GIQ82385.1"/>
    </source>
</evidence>
<feature type="transmembrane region" description="Helical" evidence="2">
    <location>
        <begin position="164"/>
        <end position="182"/>
    </location>
</feature>
<feature type="compositionally biased region" description="Basic and acidic residues" evidence="1">
    <location>
        <begin position="344"/>
        <end position="357"/>
    </location>
</feature>
<dbReference type="InterPro" id="IPR027417">
    <property type="entry name" value="P-loop_NTPase"/>
</dbReference>
<evidence type="ECO:0000259" key="3">
    <source>
        <dbReference type="Pfam" id="PF00005"/>
    </source>
</evidence>
<dbReference type="InterPro" id="IPR003439">
    <property type="entry name" value="ABC_transporter-like_ATP-bd"/>
</dbReference>
<dbReference type="InterPro" id="IPR026082">
    <property type="entry name" value="ABCA"/>
</dbReference>
<feature type="region of interest" description="Disordered" evidence="1">
    <location>
        <begin position="337"/>
        <end position="357"/>
    </location>
</feature>
<dbReference type="PANTHER" id="PTHR19229">
    <property type="entry name" value="ATP-BINDING CASSETTE TRANSPORTER SUBFAMILY A ABCA"/>
    <property type="match status" value="1"/>
</dbReference>
<comment type="caution">
    <text evidence="4">The sequence shown here is derived from an EMBL/GenBank/DDBJ whole genome shotgun (WGS) entry which is preliminary data.</text>
</comment>
<proteinExistence type="predicted"/>
<dbReference type="AlphaFoldDB" id="A0A9K3CU00"/>
<keyword evidence="5" id="KW-1185">Reference proteome</keyword>
<sequence>MAVGMGSAFVLARWVRHDWLQGHGAKVTLGGVRDIQLQTTWDVSRFFVMGVGAGYYSVDVIAPESFDTTSFMVLVVALQFLVCLNDVVSEKEGGRLQALRWVFQYLIYIVTLVPFMGCLYLLPGGTNIFPWVDASVMWIVFLSAGAAATSLGLFMASLFMHNKIAIMMGVILVAGAFVYTIISLTVNPNQLYDETFLSTAKAFALRLLFPFVNFVLCFNNIFQVAKPSTGVDEVTYESILIAPDYDFSFGMLFSDPDGAYIGDDMSCMDTSIADCTYENGPLIWPILQMGVTNLIYLVASWVMSEYLTTAGSVGRTPIQLLRPSYWSTKINKGSVRKHRRKSLTHQDADVKRETTSVLRRDQQPGARMVIHHLEKTFRGKNGQLHRAVRGVSMRMRSGQIYCLLGHNGAGKSTTINCITGVTQSDPAKSTKLGQAWLCKDQLSMRHHMGHIRRLLGVCNQHNTSIWPGMTPRQHLTMVCRMHSVPRFEVPRLIEDGLRSVALCLDPESRRIAWSAIKKAARQKRKVPVMLEGGVVKRKYISPPCILLTTHDMAETEYLADQICIMANGVTAAFGTTLRIKQK</sequence>
<keyword evidence="2" id="KW-0472">Membrane</keyword>
<dbReference type="Pfam" id="PF00005">
    <property type="entry name" value="ABC_tran"/>
    <property type="match status" value="1"/>
</dbReference>
<dbReference type="GO" id="GO:0016020">
    <property type="term" value="C:membrane"/>
    <property type="evidence" value="ECO:0007669"/>
    <property type="project" value="InterPro"/>
</dbReference>
<organism evidence="4 5">
    <name type="scientific">Kipferlia bialata</name>
    <dbReference type="NCBI Taxonomy" id="797122"/>
    <lineage>
        <taxon>Eukaryota</taxon>
        <taxon>Metamonada</taxon>
        <taxon>Carpediemonas-like organisms</taxon>
        <taxon>Kipferlia</taxon>
    </lineage>
</organism>
<feature type="transmembrane region" description="Helical" evidence="2">
    <location>
        <begin position="202"/>
        <end position="222"/>
    </location>
</feature>
<dbReference type="GO" id="GO:0140359">
    <property type="term" value="F:ABC-type transporter activity"/>
    <property type="evidence" value="ECO:0007669"/>
    <property type="project" value="InterPro"/>
</dbReference>
<evidence type="ECO:0000313" key="5">
    <source>
        <dbReference type="Proteomes" id="UP000265618"/>
    </source>
</evidence>
<protein>
    <submittedName>
        <fullName evidence="4">ABC transporter A, ABCA</fullName>
    </submittedName>
</protein>